<dbReference type="Gene3D" id="1.10.443.10">
    <property type="entry name" value="Intergrase catalytic core"/>
    <property type="match status" value="1"/>
</dbReference>
<protein>
    <recommendedName>
        <fullName evidence="3">Tyr recombinase domain-containing protein</fullName>
    </recommendedName>
</protein>
<proteinExistence type="inferred from homology"/>
<dbReference type="GO" id="GO:0006310">
    <property type="term" value="P:DNA recombination"/>
    <property type="evidence" value="ECO:0007669"/>
    <property type="project" value="UniProtKB-KW"/>
</dbReference>
<accession>A0AAU8GCC3</accession>
<evidence type="ECO:0000259" key="3">
    <source>
        <dbReference type="Pfam" id="PF00589"/>
    </source>
</evidence>
<dbReference type="GO" id="GO:0003677">
    <property type="term" value="F:DNA binding"/>
    <property type="evidence" value="ECO:0007669"/>
    <property type="project" value="InterPro"/>
</dbReference>
<dbReference type="InterPro" id="IPR002104">
    <property type="entry name" value="Integrase_catalytic"/>
</dbReference>
<evidence type="ECO:0000256" key="1">
    <source>
        <dbReference type="ARBA" id="ARBA00008857"/>
    </source>
</evidence>
<organism evidence="4">
    <name type="scientific">Faxonius propinquus nudivirus</name>
    <dbReference type="NCBI Taxonomy" id="3139431"/>
    <lineage>
        <taxon>Viruses</taxon>
        <taxon>Viruses incertae sedis</taxon>
        <taxon>Naldaviricetes</taxon>
        <taxon>Lefavirales</taxon>
        <taxon>Nudiviridae</taxon>
    </lineage>
</organism>
<sequence length="292" mass="34204">MNNCFVDTILETKSQIVGTKYITKILLKYNETIETISINHLFNILNTYKVSNNSRFLAYGSIKYILSIILKKRNDIKENSSYKLYLQTLWKKRSSLDVFHISDIEENAIKQSILFFTQKFIDSKKETCKSIYYTSLAILLTLCTNLRSAELQQLTIDHIYKILKNDPINIHIKKRKKSLVILHNKTMLQAVLNHLELVNNHNQNNYKLINISTTCINDTLKKQIQIYLPQINTNAKYGIQAIRKINTTILIEYGSILLAQKFNRHLDKSVTMKYYNTNNYITKYINKIYTAI</sequence>
<dbReference type="InterPro" id="IPR011010">
    <property type="entry name" value="DNA_brk_join_enz"/>
</dbReference>
<keyword evidence="2" id="KW-0233">DNA recombination</keyword>
<dbReference type="InterPro" id="IPR013762">
    <property type="entry name" value="Integrase-like_cat_sf"/>
</dbReference>
<evidence type="ECO:0000313" key="4">
    <source>
        <dbReference type="EMBL" id="XCH39319.1"/>
    </source>
</evidence>
<name>A0AAU8GCC3_9VIRU</name>
<dbReference type="GO" id="GO:0015074">
    <property type="term" value="P:DNA integration"/>
    <property type="evidence" value="ECO:0007669"/>
    <property type="project" value="InterPro"/>
</dbReference>
<dbReference type="SUPFAM" id="SSF56349">
    <property type="entry name" value="DNA breaking-rejoining enzymes"/>
    <property type="match status" value="1"/>
</dbReference>
<dbReference type="EMBL" id="PP955094">
    <property type="protein sequence ID" value="XCH39319.1"/>
    <property type="molecule type" value="Genomic_DNA"/>
</dbReference>
<gene>
    <name evidence="4" type="ORF">FpNV_074</name>
</gene>
<comment type="similarity">
    <text evidence="1">Belongs to the 'phage' integrase family.</text>
</comment>
<dbReference type="Pfam" id="PF00589">
    <property type="entry name" value="Phage_integrase"/>
    <property type="match status" value="1"/>
</dbReference>
<feature type="domain" description="Tyr recombinase" evidence="3">
    <location>
        <begin position="123"/>
        <end position="278"/>
    </location>
</feature>
<evidence type="ECO:0000256" key="2">
    <source>
        <dbReference type="ARBA" id="ARBA00023172"/>
    </source>
</evidence>
<reference evidence="4" key="1">
    <citation type="submission" date="2024-06" db="EMBL/GenBank/DDBJ databases">
        <title>North American crayfish harbour diverse members of the Nudiviridae.</title>
        <authorList>
            <person name="Stratton C."/>
            <person name="Bojko J."/>
        </authorList>
    </citation>
    <scope>NUCLEOTIDE SEQUENCE</scope>
    <source>
        <strain evidence="4">142H</strain>
    </source>
</reference>